<accession>A0A6G1X1U7</accession>
<dbReference type="EMBL" id="WJNH01000001">
    <property type="protein sequence ID" value="MRG84866.1"/>
    <property type="molecule type" value="Genomic_DNA"/>
</dbReference>
<dbReference type="SUPFAM" id="SSF54427">
    <property type="entry name" value="NTF2-like"/>
    <property type="match status" value="1"/>
</dbReference>
<keyword evidence="3" id="KW-1185">Reference proteome</keyword>
<feature type="domain" description="SnoaL-like" evidence="1">
    <location>
        <begin position="25"/>
        <end position="158"/>
    </location>
</feature>
<dbReference type="InterPro" id="IPR037401">
    <property type="entry name" value="SnoaL-like"/>
</dbReference>
<protein>
    <recommendedName>
        <fullName evidence="1">SnoaL-like domain-containing protein</fullName>
    </recommendedName>
</protein>
<dbReference type="InterPro" id="IPR032710">
    <property type="entry name" value="NTF2-like_dom_sf"/>
</dbReference>
<comment type="caution">
    <text evidence="2">The sequence shown here is derived from an EMBL/GenBank/DDBJ whole genome shotgun (WGS) entry which is preliminary data.</text>
</comment>
<sequence length="191" mass="22821">MKEILNDKMVTMVGHKPKTLDERIQRLEDIQSIKEVMYQYTRLADLRDPKGMMSCFTNDSITSFIVTDEEGNTEEKLFTKKDTYDYYEKILKQMISGSHHITNEQFFFETTDKVIGYLYMYSWLHFKDSSKKDLHRWGRYEVSYVREEDEEWRIQTLRLLAAGELNGNRIAEQFDRSWPPEILKEENSGKS</sequence>
<evidence type="ECO:0000313" key="2">
    <source>
        <dbReference type="EMBL" id="MRG84866.1"/>
    </source>
</evidence>
<dbReference type="Pfam" id="PF13577">
    <property type="entry name" value="SnoaL_4"/>
    <property type="match status" value="1"/>
</dbReference>
<gene>
    <name evidence="2" type="ORF">GH754_00835</name>
</gene>
<reference evidence="2 3" key="1">
    <citation type="submission" date="2019-11" db="EMBL/GenBank/DDBJ databases">
        <authorList>
            <person name="Li J."/>
        </authorList>
    </citation>
    <scope>NUCLEOTIDE SEQUENCE [LARGE SCALE GENOMIC DNA]</scope>
    <source>
        <strain evidence="2 3">J4</strain>
    </source>
</reference>
<evidence type="ECO:0000313" key="3">
    <source>
        <dbReference type="Proteomes" id="UP000480185"/>
    </source>
</evidence>
<dbReference type="AlphaFoldDB" id="A0A6G1X1U7"/>
<organism evidence="2 3">
    <name type="scientific">Salinibacillus xinjiangensis</name>
    <dbReference type="NCBI Taxonomy" id="1229268"/>
    <lineage>
        <taxon>Bacteria</taxon>
        <taxon>Bacillati</taxon>
        <taxon>Bacillota</taxon>
        <taxon>Bacilli</taxon>
        <taxon>Bacillales</taxon>
        <taxon>Bacillaceae</taxon>
        <taxon>Salinibacillus</taxon>
    </lineage>
</organism>
<dbReference type="Proteomes" id="UP000480185">
    <property type="component" value="Unassembled WGS sequence"/>
</dbReference>
<dbReference type="RefSeq" id="WP_153726837.1">
    <property type="nucleotide sequence ID" value="NZ_WJNH01000001.1"/>
</dbReference>
<proteinExistence type="predicted"/>
<dbReference type="Gene3D" id="3.10.450.50">
    <property type="match status" value="1"/>
</dbReference>
<name>A0A6G1X1U7_9BACI</name>
<evidence type="ECO:0000259" key="1">
    <source>
        <dbReference type="Pfam" id="PF13577"/>
    </source>
</evidence>
<dbReference type="OrthoDB" id="4571298at2"/>